<dbReference type="STRING" id="80878.RP29_05100"/>
<dbReference type="EMBL" id="JXYQ01000012">
    <property type="protein sequence ID" value="KJA11510.1"/>
    <property type="molecule type" value="Genomic_DNA"/>
</dbReference>
<feature type="domain" description="Lnb N-terminal periplasmic" evidence="2">
    <location>
        <begin position="132"/>
        <end position="289"/>
    </location>
</feature>
<comment type="caution">
    <text evidence="3">The sequence shown here is derived from an EMBL/GenBank/DDBJ whole genome shotgun (WGS) entry which is preliminary data.</text>
</comment>
<feature type="transmembrane region" description="Helical" evidence="1">
    <location>
        <begin position="72"/>
        <end position="89"/>
    </location>
</feature>
<feature type="transmembrane region" description="Helical" evidence="1">
    <location>
        <begin position="41"/>
        <end position="60"/>
    </location>
</feature>
<keyword evidence="1" id="KW-0472">Membrane</keyword>
<dbReference type="Proteomes" id="UP000032566">
    <property type="component" value="Unassembled WGS sequence"/>
</dbReference>
<evidence type="ECO:0000313" key="4">
    <source>
        <dbReference type="Proteomes" id="UP000032566"/>
    </source>
</evidence>
<dbReference type="Pfam" id="PF13387">
    <property type="entry name" value="Lnb_N"/>
    <property type="match status" value="1"/>
</dbReference>
<evidence type="ECO:0000256" key="1">
    <source>
        <dbReference type="SAM" id="Phobius"/>
    </source>
</evidence>
<protein>
    <submittedName>
        <fullName evidence="3">Membrane protein</fullName>
    </submittedName>
</protein>
<dbReference type="PATRIC" id="fig|80878.5.peg.305"/>
<evidence type="ECO:0000313" key="3">
    <source>
        <dbReference type="EMBL" id="KJA11510.1"/>
    </source>
</evidence>
<keyword evidence="1" id="KW-0812">Transmembrane</keyword>
<evidence type="ECO:0000259" key="2">
    <source>
        <dbReference type="Pfam" id="PF13387"/>
    </source>
</evidence>
<sequence>MSGVMHRVLRALAGLAIGFVVLLLTVWGALALWHQMPGPSVVRWFVIAMWSTLGVTVVLSRAGLLGRRNRNIAGFAFVIAAASLLMWWGTLQPSHQRVWADDVAQLLEARIDGNHVHLNNVRNFQWRSETDYTPQWESRTYDLDRLRSADLVLSYWMGPHIAHTLVSFGFDGGERVVFSLEIRKERHESFSAVGGFFRQFEQILVAADERDIVRTRSNARGEDVYLYRLQMNQASARALFLEYLNAANELRQKPRFYNTLTSNCTTIVFELARVIAPALPMDYRLLLSGYFARYVYDLHGLTPGYRYDELQALGHINERALASDVSEDDFSMSIRQGVPGIPANEVNP</sequence>
<reference evidence="3 4" key="1">
    <citation type="submission" date="2014-12" db="EMBL/GenBank/DDBJ databases">
        <title>Isolation of bacteria from lake water.</title>
        <authorList>
            <person name="Sheng K.-Y."/>
            <person name="Chin P.-S."/>
            <person name="Chan K.-G."/>
            <person name="Tan G.S."/>
        </authorList>
    </citation>
    <scope>NUCLEOTIDE SEQUENCE [LARGE SCALE GENOMIC DNA]</scope>
    <source>
        <strain evidence="3 4">KY4</strain>
    </source>
</reference>
<organism evidence="3 4">
    <name type="scientific">Acidovorax temperans</name>
    <dbReference type="NCBI Taxonomy" id="80878"/>
    <lineage>
        <taxon>Bacteria</taxon>
        <taxon>Pseudomonadati</taxon>
        <taxon>Pseudomonadota</taxon>
        <taxon>Betaproteobacteria</taxon>
        <taxon>Burkholderiales</taxon>
        <taxon>Comamonadaceae</taxon>
        <taxon>Acidovorax</taxon>
    </lineage>
</organism>
<dbReference type="AlphaFoldDB" id="A0A0D7KB42"/>
<keyword evidence="1" id="KW-1133">Transmembrane helix</keyword>
<keyword evidence="4" id="KW-1185">Reference proteome</keyword>
<accession>A0A0D7KB42</accession>
<gene>
    <name evidence="3" type="ORF">RP29_05100</name>
</gene>
<name>A0A0D7KB42_9BURK</name>
<proteinExistence type="predicted"/>
<dbReference type="InterPro" id="IPR025178">
    <property type="entry name" value="Lnb_N"/>
</dbReference>